<proteinExistence type="predicted"/>
<organism evidence="1 2">
    <name type="scientific">Aspergillus taichungensis</name>
    <dbReference type="NCBI Taxonomy" id="482145"/>
    <lineage>
        <taxon>Eukaryota</taxon>
        <taxon>Fungi</taxon>
        <taxon>Dikarya</taxon>
        <taxon>Ascomycota</taxon>
        <taxon>Pezizomycotina</taxon>
        <taxon>Eurotiomycetes</taxon>
        <taxon>Eurotiomycetidae</taxon>
        <taxon>Eurotiales</taxon>
        <taxon>Aspergillaceae</taxon>
        <taxon>Aspergillus</taxon>
        <taxon>Aspergillus subgen. Circumdati</taxon>
    </lineage>
</organism>
<reference evidence="2" key="1">
    <citation type="submission" date="2017-12" db="EMBL/GenBank/DDBJ databases">
        <authorList>
            <consortium name="DOE Joint Genome Institute"/>
            <person name="Mondo S.J."/>
            <person name="Kjaerbolling I."/>
            <person name="Vesth T.C."/>
            <person name="Frisvad J.C."/>
            <person name="Nybo J.L."/>
            <person name="Theobald S."/>
            <person name="Kuo A."/>
            <person name="Bowyer P."/>
            <person name="Matsuda Y."/>
            <person name="Lyhne E.K."/>
            <person name="Kogle M.E."/>
            <person name="Clum A."/>
            <person name="Lipzen A."/>
            <person name="Salamov A."/>
            <person name="Ngan C.Y."/>
            <person name="Daum C."/>
            <person name="Chiniquy J."/>
            <person name="Barry K."/>
            <person name="LaButti K."/>
            <person name="Haridas S."/>
            <person name="Simmons B.A."/>
            <person name="Magnuson J.K."/>
            <person name="Mortensen U.H."/>
            <person name="Larsen T.O."/>
            <person name="Grigoriev I.V."/>
            <person name="Baker S.E."/>
            <person name="Andersen M.R."/>
            <person name="Nordberg H.P."/>
            <person name="Cantor M.N."/>
            <person name="Hua S.X."/>
        </authorList>
    </citation>
    <scope>NUCLEOTIDE SEQUENCE [LARGE SCALE GENOMIC DNA]</scope>
    <source>
        <strain evidence="2">IBT 19404</strain>
    </source>
</reference>
<protein>
    <submittedName>
        <fullName evidence="1">Uncharacterized protein</fullName>
    </submittedName>
</protein>
<name>A0A2J5I8S3_9EURO</name>
<dbReference type="OrthoDB" id="4467841at2759"/>
<gene>
    <name evidence="1" type="ORF">BDW42DRAFT_159053</name>
</gene>
<dbReference type="Proteomes" id="UP000235023">
    <property type="component" value="Unassembled WGS sequence"/>
</dbReference>
<sequence length="245" mass="28604">MTQNALFRREGTFDEKIQSIKKQWETYRASPEVESNDRKNWAVPYVQLRARGFAYLQRRRRLIEERDALYSSTKLTTRQHLFSVLSFLRSAFQRRPQQSVGADDKKLPSYETACRDAAARMDQKIQQLLESYWNTRETLWDMDSEIVRSEIMAKVKTVWNWYDQGGRLYAWDLDCGACASTGGCCGRDCGCCEKPLITYWEPMKQHDAESRKLVGVYGHCTAECPCCIRVRGRYHPHPRLPPLDV</sequence>
<keyword evidence="2" id="KW-1185">Reference proteome</keyword>
<accession>A0A2J5I8S3</accession>
<evidence type="ECO:0000313" key="2">
    <source>
        <dbReference type="Proteomes" id="UP000235023"/>
    </source>
</evidence>
<evidence type="ECO:0000313" key="1">
    <source>
        <dbReference type="EMBL" id="PLN86342.1"/>
    </source>
</evidence>
<dbReference type="EMBL" id="KZ559499">
    <property type="protein sequence ID" value="PLN86342.1"/>
    <property type="molecule type" value="Genomic_DNA"/>
</dbReference>
<dbReference type="AlphaFoldDB" id="A0A2J5I8S3"/>